<keyword evidence="9" id="KW-1185">Reference proteome</keyword>
<dbReference type="Proteomes" id="UP001187682">
    <property type="component" value="Unassembled WGS sequence"/>
</dbReference>
<dbReference type="EMBL" id="ONZQ02000018">
    <property type="protein sequence ID" value="SPO07060.1"/>
    <property type="molecule type" value="Genomic_DNA"/>
</dbReference>
<dbReference type="GO" id="GO:0031177">
    <property type="term" value="F:phosphopantetheine binding"/>
    <property type="evidence" value="ECO:0007669"/>
    <property type="project" value="InterPro"/>
</dbReference>
<evidence type="ECO:0000256" key="4">
    <source>
        <dbReference type="ARBA" id="ARBA00022598"/>
    </source>
</evidence>
<dbReference type="InterPro" id="IPR036736">
    <property type="entry name" value="ACP-like_sf"/>
</dbReference>
<feature type="domain" description="Carrier" evidence="7">
    <location>
        <begin position="1912"/>
        <end position="1988"/>
    </location>
</feature>
<evidence type="ECO:0000256" key="1">
    <source>
        <dbReference type="ARBA" id="ARBA00005179"/>
    </source>
</evidence>
<evidence type="ECO:0000256" key="2">
    <source>
        <dbReference type="ARBA" id="ARBA00022450"/>
    </source>
</evidence>
<dbReference type="PANTHER" id="PTHR45527">
    <property type="entry name" value="NONRIBOSOMAL PEPTIDE SYNTHETASE"/>
    <property type="match status" value="1"/>
</dbReference>
<dbReference type="GO" id="GO:0005737">
    <property type="term" value="C:cytoplasm"/>
    <property type="evidence" value="ECO:0007669"/>
    <property type="project" value="TreeGrafter"/>
</dbReference>
<dbReference type="PROSITE" id="PS50075">
    <property type="entry name" value="CARRIER"/>
    <property type="match status" value="6"/>
</dbReference>
<evidence type="ECO:0000313" key="9">
    <source>
        <dbReference type="Proteomes" id="UP001187682"/>
    </source>
</evidence>
<dbReference type="InterPro" id="IPR023213">
    <property type="entry name" value="CAT-like_dom_sf"/>
</dbReference>
<dbReference type="Pfam" id="PF00550">
    <property type="entry name" value="PP-binding"/>
    <property type="match status" value="6"/>
</dbReference>
<sequence>MQSANMSAGITRKSFWTQRLQADENKPTSPAFFDKAPDETCPGPDSYGKTGRVMAVSAGDLHVAAFMHHLSAETVVFAAWALLMRSYQGVDGAVGFGACLDREGAAWLFAMGVVGEEKLLSAMRAAEQEKKLMVECELAFKSLAEFGEGTGCGRVETAVYIHSGKTASPDMHALATATLVVQVSEGAMVQAHLAFRKDAVSDEQAQSVVDNFAHTLNTMTKKMQFINKFEADKLLMRDVETVSKGDYRRVVQLCPPLPQRVDAAVHELVFSRCADTNVAHRRAVVAWDGEFTYEEVAVHAARLAEGIMAASREHGLGAGAQIFVPFCLTKSRWTPVAVLAILAAGGVCVPLEPSDSPERTNGVLAQTNAKVVLTNSALFSTLAGSLAADTSVRQVLCVDQDTSPKSLSHTPSLPRVRPDSLCYVMFTSRDASEAPRGVKWQHSALATSLWELGREFHMDEKSRVLQFSSHAFDVSAAELIAPLIHGGCVVVPSDDDRAEPSRMEAFIQAMEVNCALLVPSYARLLRPEAVSSLKTLVFGGESIGQDNLDRWTPAVDRLIIGYGSAETCINSAKNKFSVRTKTQKPWKETLGSPVGSRMLIVDQSNTDRLVPVGAIGEIVVEGPTLAEGYFGDDARTTMAFFENPEWIRKTHFRPAAPRRRFFRTGDLGRQAVDGTITLLGKVGDEPKKLAELQEVRRAVTESLPEAVDAHVDVVCRDGEKSLVAFLSLGYDSQAGMQIQVPNLDLATSLQQMVETLQLTLRRDLVPRFFVPLTGFPYLVSGKLDRQALSDFANRSSVDELLSYNSSFMDFVSTPEVVSMSEDSVSLDTISEEDVTVPTADASEVEEILLSCCREVLRMPSFGVTDNFFASGGDSILAIKAASVARSRGVDITVEDIFAMSTIRELSRVAGACDGLSDSEEDMEIDPFSLLPLDLVNEIVSSVEGHGQQVDRVLDVYPCTPLQEALIALSSMRSGAYVAQYIHQLPRHVDLNRFMESWSAVVKRHDILRTRILESPHGGVQVVYDSDIEWYDGPSVEAYCELDKSIPMGFGDKLVRFALVDRSFIFTIHHSLFDGWSINRVFEDVERQYASQQLLDLQQYKYFIRYLSSLDDAEPKKFWLSKLASDTGLASCHFPQTLSSTFAPIPDSELRLEVPTAKYPRSEFTLPTRIRAAWALLVGRYLDSQDVIFGETLSGRTGTMENIEAVAGPTISTVPVRLTWSSDDSLRALLRDVQSQVVEITNCAQLGVQNISRLSPTAQEACQFQHIVVIQPRKSSFATGSRGSAKAGQRRLSLDEAVLERRSFHSYALNMDFTLGEDGVTIITTFDSRVFKARDIEHLQAQFAHVFDQVCRTRDVTAAKISDIDYAAPLDKELQIETNTQHNLNYERTTLVKILERHAKEQTNAPAVHSWDGSLTYRELDSTSTALANHMASLGIRKGDYVPHCFPKTMWTAVAIMATLKVGAVSVALEPSHPDSSLSKVLSQVRPKLVLCSKESSSRLEALGRSTFAVDTKSIAELTPVSIGGMRRRFSVQAEDTAFVVFTSGSTGEPKGIPLEHSAVCLMAKQHGEAMNIYKSSRILQFAAHVFDVSIGDLAISVFHGACLCVPSDDDRMNNLAHAINSLGANRAWLTPTVASLITPAECPTMEWLSVGGEQLTQACKDIWAGVPLVNVYGPAEVTNLGTAVRVSADLPITNIGRGNGARVWICEQGRPGKLAPAGCIGEIVFEGPNVSSGYLNNAKLTAPSFPEIASWAEKNGRLVRMYRTGDLARLNVDGSLEFKGRRDTQIKLRGQRIEITEVEDALKAAIHEPVELAVDIVSGDEKSGRDAALVAFLHLTGIFSTMDLTDLAIDVRSHMSLVLPPHMVPTLFVPLIKLPKLVSGKIDRKSLRLAAGRLTDEQIGRFRVDRAADKRQPTNEEERTMQRMWAAVLRVHESDVGVDDNFVSLGGDSITAIKLVAHARARGLHLTVSSIFQHATISHLCASLSEAGPADEAKTQPTTVSLGSMSQSDMANIALQCGISVDQIEDFYPCTPLQEGMLMLTEKKPTAYVAHHVMELPSWVDTSIFRRAWEAIVNDNTILRTRILPSGMQVVLRPVPLEWTTVTSNNLKDYIRKTQSEPMGFGKSLTRATVLQGPKRFVWTAHHSVYDGWTMPLLADALTKTYMKLAKPGLPLDTAALAPTINFRAFADWVSKVDKDQAKAFWREQLAGADPAAFPPRLPTAYEPLADSMVELTIPFHRDVKATTTPASIIRAAWAILIYAYSGSHADVVFGSAVTGRSVPLDGVLSLIGPTLATVPLRVVLDPKQPVRELLARVQLQSVAMLEFEQYGLQNIKRSSPEALSACDFQSLLVVHTEAGSAAAENRLSWSEKRNESDFLTNALTLECQPMGSELGIAASYDSSLMDERQMRRILSTFGYILQQLCSDKGNLLVGDIDTLSPSDKSEISQITKTLPPRVNDLVHNMFSRQASATPDALAITAWDGDFTYRQLDQLSTKLAHHLQGLGLGPECFAPFCFEKSKWVPVALLGILKAGGACVPLDPAQPIDRLESIINTLDARIVLTSSTHSQLLKGIGGVEKFVVVSEEALSKIPAQGRRGVKFQATPDSPCYAIFTSGSTGTPKGVVWEHATLCSSMSEHGVAFNYSTKSRVLQFASHTFDVSVSELLTTLVYGGCLCIPDDFTRLNRISEFMNEKRVNWTFFAPSFARLMDPATVPGLQTIVLGGEAPGKDNIERWSGRPGLELIVTYGPAESCIYCAKNSVSGPQIDGSIGHSIGGMMWIADLGRRDELAPIGAVGEIVVEGSILARGYLKDPEKTAASFRAMPSSWANGRSPRIYYTGDLGRVNSDGTISCLGRRDDQVKIRGQRVELAEIEYHLGKDEQVRQALVLYPRTGPCADHLVGILSMKEQPDDDSSPRPASSAEINIAQSKAWTSTFDVQERLMSKVPVYEVPAIWVVLDSIPLMPASQKVNRKMVSEWMKSMDQPTYELIAGLSAGPTTAEPSSPASDELEGRIRNLWSAVLNVSSEVIGPKSSFLRLGGDSISAMQIISRCRNDGIHVTVQDLLKSRTLAEFCDRARKEVKQESVDPILAMEEEVGVSFELSPIQTWFMTLAPQGENHFNQSHLLRLTEKIGLEALNDALLVIAKRHSMLRARFQVERGMWSQFISDDAEGSIQCREFQGVTTKKAASYALNAQASLDIVNGPLLAADLHNMTDGTLALFITCHHLVVDLVSWRIIFQELEEILRTGKLGVDRKPLAFRAWSHLVNKRVEDLDADDTMADVQPADFEFWGISNDDNTPAHVIEQNFTIDKTATDLLLGQSNEAFNTEPLDLLLAAVAHSFNATFRDVRDPVVVFNEGHGREPWRSDVDLSSTVGWFTSMCPILLPDHGDDALRSLQDVKDFRRRVPEKGLPFFTKFARGASSGVEVTFNYFGLYQQLERDDALLNRMSWASATPPSDSSPDVPRFSLFDVSAGVEDGEMFVNFAFSDKIKHRGLVQQWIESCSETLNDLIDATSQSYENTLTLSDLPHLPATYDELSALLDTTLPEAGISKGNVQDIYPCSPMQTALLVSQAIDPSLYAVRYIWEAVPKPRAALSLDRVVQAWKQVVSLNPMLRTEFVQTVPFTGGKNTSVYSQVVLKDFDPSVSICEDPSSFPVGRPSDHLQDGPAHHLTLCEKAGKLLVQLDISHTLIDGTSINILLDQMIKAYDANSDGTPSSTFADQDCYAHYVSYLRNQDLDASRGFWKTYLAGAEPCQFPTLRTYLDGAESKTRRLDYLDFKYENPKRLHSLCTATETTAASVFKLAWALLLKAYTGNNSPCFGYLASGRDLPIRGIEDSIGPFINMLVCKVSLEEGAEVVEDVLKTAHTDYASCLEHQVCSLVDIIRSLNLGGERLFNTVMSVQRNLPPGTVTSGIEFRSVEAEDPSEFDIVLNIGDSAELVEVSLTYNTALLTGQQASRFAYAFNTAIDGVLDSLSKPVNSVALVPLDDYQQIQEWNAATDLEPIPALCDDLIQKHLSTQADKVAVSGWDLSMTYSVLDSMAETLATHLKSKYSLGRDTLVPFCFEKSAWAIVVMLGIMKAGAAFVPLDPKHPADRIAQIVQRVRAPLIICSKKNEPVVKGVAKAAGLPHLVFCKEGMEKMKKTTTVGRKCRAIRTPSDLAYCLFTSGSTGTPKGVLIQHQTLCTSCTAHGNAFGYTKSSRALQFASYVFDACIAEILTILIMGGTVCVPSDAQKMDPEQLTKYIRREKIDLVFLTPSFLSLMDPAKVPSVKTLLVGGEIVQKQLVSRWLVGGRRVEIVYGPTECCVYCSGFDYADRDDMTPGKNFIGTNVGSVSWITDAHDYNKLLPIGAIGELLVEGPILAKGYLDDETKTSESFVKPEWMGGERMVYRTGDLVRYSEDGSLEYLGRRDNQVKLRGQRLELGEIEEQLIKDPEVQQCVVLLLKEGLCSQKLVAVLTFATEDETSRIAGTLMPVGGVDGLNMLAGEAVTGKLSKLSEFATGVLPRYMVPSCWVVTDNMPLLPSGKADRRLLTSCIANIDDDMNELSVKWSISSAPAKANTSVPDTKEEEEEELPPAARTLRRVWSSVLNVPEDRVDTSAGSFIRMGGDSISAMEVVAMCRAEGMHLLIENLLKATSINTLASSIEPPSQPRGSGNGKVERVVERIVEEEEEEEEDGKIVLFGLSPIQRMFANLSPGESHFNQSFLVKVSPDKARLSETDVRHALNVIVRRHAMLRARFQPLGRTFKQWIEPDVEESYTLQEWDVAKTAPFPAEAVSRIVDTQRSLDLSDGPVFAGDLFSVGGEQYIFLTAHHLVVDLVSWRIILKDLEDYLTTGSISNYRSLSFEKWSALLNTHRKSLLDGPKSGLLPFDAPESDYAFWGMDRRPNLASDFEHHQFTLPATVSQSLLGPCNEAFGSEALDLFISAVMHSFATTFPGREIPPIYNESHGRETWDDSQDLSRTVGWFTTIAPVWVSGRSCRGDIVQFVRQVKDARRRTPKKGFNYFTSYDFEKRPFEIEVSFNYFGAFQQLDRDGALLKQVHWRNIEVDPCEVSDEQKKFSLIDISAEIEAGQLVFTFGFNSKMKHGAELRRWMSRCQKSLEHLAGALDSRQAEHTATDFEHLPEDYDLDGLRDSTFKDLGIQDSNVADIYPCSPTQQGMLLTQSKDPEMYWFRSVYEVKTGSKRPMTMDRLRQAWKAVVQRHPILRTVFVEQNSTDGLYDQLVLRNHEPSIFDIELDPFADGDDLLHSLKIQSVPSELQAFRAPQHQLRLARQRSSGRIFCSFLLSHAIVDGGSMGILLRDFALACDAKLVATDDLQYKNYITYLKSRDHERDVTYWKQSLDGIDPCFLPADPTDSGAARELHKTGMPSDPSAYTKMISVAREMGVSPFTLLQVTWALTLREFVNPDREECAFGVVTSGRDLPVEGIQDIAGPFVNILASRVAFGEDEPVSAIAERVHGGFIDNVAHQTASLAEIMHELGTGKLFNTGMTLQKILPGKKMEQGVEFAPIGGDDPTEFDVVVHAVDTGKSMDIHMNHWTDKVSDRRATEIARVFSSILSQITENPDIVPFDLHTISQRDLKQLWSWNANLPPALDKRIEEMIAQQVAQNPNREALWSSEQTVTYQQLDLMATRLAHSHLAELDREEIVPLCFEKSIWAAVAMVAVLKAGGTVVLMDPTHPVERLRSIVGTVKAKLILASPSQADLCSRELGIRTVSVSKDIFNRRSSMPGALARSTMRPKRRSSADAAYIVFTSGSTGTPKGSVTEHRSFATATQGYHKAIGQLPGTRVLQFASYSFDASVLEILGSLMIGATVCVPTEAERTNQLVAFVNKAKVSFAVITPTVASLLNPEDVPTLSCLALCGEPMTTSHISKWADKIRLVNAFGPSECCVGSASNPRLTQESSPKCIGWAVSCCYWVVHPRNHNRLARVGSVGELLIEGAILARHYLGEEEKTKAAFISAPEWAKTGRATRLYKTGDLVTQNADGSFQYVGRKDAQAKIRGQRLELGDVEQAFREVVPCQSAVAEVVKSEGQQSRLVVFFSGKDTINADASSVDLGGIQAKMALKVPAYMVPAAIIPLAQLPTMPSGKVDRKKIKALGAALPTRRAKRAGRLPETEMEITLASLWKDVVKTDRIQAENILADDSFFEVGGDSYTAMRLVTEARARGVILNVSTVMKAPKLSDMARKATRSTGTSAMVELQATEPFSMVIWTPAAANEASRQCAVPSDKIEDVYPCTPLQEGLFVLSVKQPGSYIAQHCYSLSPDLDLGRYKEAWRTVYDSSSILRTHIVQLNNIGGASGRKSGLYQAVIKKSLTWDHFTSLDSFLAKQPMPSIGGALVQFTFIEEPLGERFMVLTMHHAAYDAASIQILLDGVESVYRGGERPSSTPFREFIKYLEGNKGQMTREFWSEYMDGARSSSFPVVPVGYVPSADSTFDFDVAIPAQGGGYTVSTMIRTAWAMVMAQQMGSSDVVFGETLSGRNDAQDSLADVEGPLITTVPVRCQFGEDDLVSDVLSAMQMRMIDMMPYQHAGLQNIRLLSPDAAAACNFTCLVTIAHASEAEPKPSLGITPIEGPEAVAMDYPMSIQFILSSQRSLRVSVSYDDQLIDGVQMTRIVEQFAHVLTQFYGREGMTVKEVGMEMEQVAEEIGFGPLRRSPVDILERIENLPEEVSTQNLSKADTLSKDGSFVNVTHPTPDLEQDIRGLWAEILGMDAAEIQSEDNFFHLGGDSIGAMRLVTAAEQKKIKVTVADIFHHPTLQDLCEFAAQASAVVPVSTGGTETPVVEYQPYMVLEQLGLPRNEVMDGVCRQLSVFPGDVEDVYPATDYQAWAVSHGLMRSRGNTNYFLFRFHGDLDTFRLEQACRKMVASNPILRTLFTTIGSQVMQVVLRSYQIEFQRYGREHRADDSFIRWLVEQDTQRSTYLSQSIVRFKLLRHIQGHYVLVMRVSHAQYDGMSLPLLYQDLEKCYGGLEAVERPSFGSFIHAATAREEEAINFWGNLLEGSAMSEIVQHTGPAFKHNVDTIRRRRLPPIPTNVAGMSQATLVKAAWAVVLAKMSGQRDVVFGNLIFGRNIPVSGIEDISGPCINMIPVRVKVNEMDSIHDLLALVQEQQLAAMSHESLGFRRLVKDCTDWPDWTRFSSVLQHQNLGRDGAQEFQLGDNLKCEMGVLGPAYDSSDLWVQTTPHADSFHVEIGSCSAVVSPEIAETLLDRLCAILNVFSSVGSGNDRHLWELLARDHAPLIPIKSSVVDRVWDSVLPDATFIPWDTPYFELWGDEIAPVRFLEEYAEHGIVLDMEDILEHPTKQAQMMLTARVLADRNGTSRDSAPKKSFWVHDNKSGGSRSSSSRGSSATTSPMSGSPQINPVAPRKSFARRRSSMKYGGSREGSYWDMPSQASWSDKVKSSVNSSSPALSSAGRSRTTSEFSGRQRRKRSVQW</sequence>
<dbReference type="FunFam" id="3.30.300.30:FF:000015">
    <property type="entry name" value="Nonribosomal peptide synthase SidD"/>
    <property type="match status" value="4"/>
</dbReference>
<dbReference type="InterPro" id="IPR001242">
    <property type="entry name" value="Condensation_dom"/>
</dbReference>
<dbReference type="CDD" id="cd19534">
    <property type="entry name" value="E_NRPS"/>
    <property type="match status" value="2"/>
</dbReference>
<dbReference type="CDD" id="cd19545">
    <property type="entry name" value="FUM14_C_NRPS-like"/>
    <property type="match status" value="3"/>
</dbReference>
<name>A0AAE8N8T1_9PEZI</name>
<dbReference type="FunFam" id="3.30.559.30:FF:000003">
    <property type="entry name" value="Nonribosomal peptide synthase SidD"/>
    <property type="match status" value="1"/>
</dbReference>
<feature type="compositionally biased region" description="Low complexity" evidence="6">
    <location>
        <begin position="7395"/>
        <end position="7410"/>
    </location>
</feature>
<feature type="compositionally biased region" description="Polar residues" evidence="6">
    <location>
        <begin position="7343"/>
        <end position="7354"/>
    </location>
</feature>
<feature type="compositionally biased region" description="Basic residues" evidence="6">
    <location>
        <begin position="7419"/>
        <end position="7428"/>
    </location>
</feature>
<dbReference type="SUPFAM" id="SSF47336">
    <property type="entry name" value="ACP-like"/>
    <property type="match status" value="6"/>
</dbReference>
<dbReference type="InterPro" id="IPR020806">
    <property type="entry name" value="PKS_PP-bd"/>
</dbReference>
<dbReference type="PROSITE" id="PS00012">
    <property type="entry name" value="PHOSPHOPANTETHEINE"/>
    <property type="match status" value="2"/>
</dbReference>
<comment type="similarity">
    <text evidence="5">Belongs to the NRP synthetase family.</text>
</comment>
<dbReference type="SMART" id="SM00823">
    <property type="entry name" value="PKS_PP"/>
    <property type="match status" value="3"/>
</dbReference>
<evidence type="ECO:0000259" key="7">
    <source>
        <dbReference type="PROSITE" id="PS50075"/>
    </source>
</evidence>
<dbReference type="Pfam" id="PF00501">
    <property type="entry name" value="AMP-binding"/>
    <property type="match status" value="5"/>
</dbReference>
<feature type="region of interest" description="Disordered" evidence="6">
    <location>
        <begin position="25"/>
        <end position="44"/>
    </location>
</feature>
<dbReference type="GO" id="GO:0016874">
    <property type="term" value="F:ligase activity"/>
    <property type="evidence" value="ECO:0007669"/>
    <property type="project" value="UniProtKB-KW"/>
</dbReference>
<dbReference type="Gene3D" id="1.10.1200.10">
    <property type="entry name" value="ACP-like"/>
    <property type="match status" value="6"/>
</dbReference>
<protein>
    <recommendedName>
        <fullName evidence="7">Carrier domain-containing protein</fullName>
    </recommendedName>
</protein>
<dbReference type="Gene3D" id="3.40.50.12780">
    <property type="entry name" value="N-terminal domain of ligase-like"/>
    <property type="match status" value="4"/>
</dbReference>
<dbReference type="InterPro" id="IPR006162">
    <property type="entry name" value="Ppantetheine_attach_site"/>
</dbReference>
<dbReference type="SUPFAM" id="SSF56801">
    <property type="entry name" value="Acetyl-CoA synthetase-like"/>
    <property type="match status" value="5"/>
</dbReference>
<feature type="region of interest" description="Disordered" evidence="6">
    <location>
        <begin position="7310"/>
        <end position="7428"/>
    </location>
</feature>
<dbReference type="Gene3D" id="3.30.559.10">
    <property type="entry name" value="Chloramphenicol acetyltransferase-like domain"/>
    <property type="match status" value="8"/>
</dbReference>
<dbReference type="InterPro" id="IPR009081">
    <property type="entry name" value="PP-bd_ACP"/>
</dbReference>
<feature type="domain" description="Carrier" evidence="7">
    <location>
        <begin position="6686"/>
        <end position="6762"/>
    </location>
</feature>
<evidence type="ECO:0000313" key="8">
    <source>
        <dbReference type="EMBL" id="SPO07060.1"/>
    </source>
</evidence>
<dbReference type="FunFam" id="3.40.50.12780:FF:000014">
    <property type="entry name" value="Nonribosomal peptide synthetase 1"/>
    <property type="match status" value="2"/>
</dbReference>
<dbReference type="GO" id="GO:0043041">
    <property type="term" value="P:amino acid activation for nonribosomal peptide biosynthetic process"/>
    <property type="evidence" value="ECO:0007669"/>
    <property type="project" value="TreeGrafter"/>
</dbReference>
<dbReference type="Gene3D" id="3.40.50.980">
    <property type="match status" value="2"/>
</dbReference>
<feature type="region of interest" description="Disordered" evidence="6">
    <location>
        <begin position="4552"/>
        <end position="4572"/>
    </location>
</feature>
<keyword evidence="3" id="KW-0597">Phosphoprotein</keyword>
<dbReference type="SMART" id="SM01294">
    <property type="entry name" value="PKS_PP_betabranch"/>
    <property type="match status" value="2"/>
</dbReference>
<keyword evidence="2" id="KW-0596">Phosphopantetheine</keyword>
<dbReference type="SUPFAM" id="SSF52777">
    <property type="entry name" value="CoA-dependent acyltransferases"/>
    <property type="match status" value="16"/>
</dbReference>
<dbReference type="InterPro" id="IPR000873">
    <property type="entry name" value="AMP-dep_synth/lig_dom"/>
</dbReference>
<dbReference type="Pfam" id="PF00668">
    <property type="entry name" value="Condensation"/>
    <property type="match status" value="8"/>
</dbReference>
<dbReference type="NCBIfam" id="NF003417">
    <property type="entry name" value="PRK04813.1"/>
    <property type="match status" value="5"/>
</dbReference>
<organism evidence="8 9">
    <name type="scientific">Cephalotrichum gorgonifer</name>
    <dbReference type="NCBI Taxonomy" id="2041049"/>
    <lineage>
        <taxon>Eukaryota</taxon>
        <taxon>Fungi</taxon>
        <taxon>Dikarya</taxon>
        <taxon>Ascomycota</taxon>
        <taxon>Pezizomycotina</taxon>
        <taxon>Sordariomycetes</taxon>
        <taxon>Hypocreomycetidae</taxon>
        <taxon>Microascales</taxon>
        <taxon>Microascaceae</taxon>
        <taxon>Cephalotrichum</taxon>
    </lineage>
</organism>
<feature type="domain" description="Carrier" evidence="7">
    <location>
        <begin position="4570"/>
        <end position="4644"/>
    </location>
</feature>
<dbReference type="FunFam" id="3.30.559.10:FF:000016">
    <property type="entry name" value="Nonribosomal peptide synthase Pes1"/>
    <property type="match status" value="1"/>
</dbReference>
<dbReference type="PROSITE" id="PS00455">
    <property type="entry name" value="AMP_BINDING"/>
    <property type="match status" value="2"/>
</dbReference>
<accession>A0AAE8N8T1</accession>
<dbReference type="InterPro" id="IPR042099">
    <property type="entry name" value="ANL_N_sf"/>
</dbReference>
<comment type="pathway">
    <text evidence="1">Secondary metabolite biosynthesis.</text>
</comment>
<feature type="compositionally biased region" description="Low complexity" evidence="6">
    <location>
        <begin position="7330"/>
        <end position="7342"/>
    </location>
</feature>
<feature type="domain" description="Carrier" evidence="7">
    <location>
        <begin position="6107"/>
        <end position="6186"/>
    </location>
</feature>
<dbReference type="InterPro" id="IPR020845">
    <property type="entry name" value="AMP-binding_CS"/>
</dbReference>
<dbReference type="CDD" id="cd05918">
    <property type="entry name" value="A_NRPS_SidN3_like"/>
    <property type="match status" value="5"/>
</dbReference>
<evidence type="ECO:0000256" key="3">
    <source>
        <dbReference type="ARBA" id="ARBA00022553"/>
    </source>
</evidence>
<evidence type="ECO:0000256" key="6">
    <source>
        <dbReference type="SAM" id="MobiDB-lite"/>
    </source>
</evidence>
<comment type="caution">
    <text evidence="8">The sequence shown here is derived from an EMBL/GenBank/DDBJ whole genome shotgun (WGS) entry which is preliminary data.</text>
</comment>
<feature type="domain" description="Carrier" evidence="7">
    <location>
        <begin position="3001"/>
        <end position="3077"/>
    </location>
</feature>
<dbReference type="FunFam" id="1.10.1200.10:FF:000005">
    <property type="entry name" value="Nonribosomal peptide synthetase 1"/>
    <property type="match status" value="2"/>
</dbReference>
<dbReference type="Gene3D" id="3.30.559.30">
    <property type="entry name" value="Nonribosomal peptide synthetase, condensation domain"/>
    <property type="match status" value="8"/>
</dbReference>
<keyword evidence="4" id="KW-0436">Ligase</keyword>
<dbReference type="NCBIfam" id="TIGR01733">
    <property type="entry name" value="AA-adenyl-dom"/>
    <property type="match status" value="3"/>
</dbReference>
<evidence type="ECO:0000256" key="5">
    <source>
        <dbReference type="ARBA" id="ARBA00029454"/>
    </source>
</evidence>
<proteinExistence type="inferred from homology"/>
<dbReference type="InterPro" id="IPR010071">
    <property type="entry name" value="AA_adenyl_dom"/>
</dbReference>
<reference evidence="8" key="1">
    <citation type="submission" date="2018-03" db="EMBL/GenBank/DDBJ databases">
        <authorList>
            <person name="Guldener U."/>
        </authorList>
    </citation>
    <scope>NUCLEOTIDE SEQUENCE</scope>
</reference>
<gene>
    <name evidence="8" type="ORF">DNG_09754</name>
</gene>
<dbReference type="PANTHER" id="PTHR45527:SF1">
    <property type="entry name" value="FATTY ACID SYNTHASE"/>
    <property type="match status" value="1"/>
</dbReference>
<dbReference type="FunFam" id="3.30.559.30:FF:000002">
    <property type="entry name" value="Nonribosomal peptide synthase Pes1"/>
    <property type="match status" value="2"/>
</dbReference>
<dbReference type="Gene3D" id="2.30.38.10">
    <property type="entry name" value="Luciferase, Domain 3"/>
    <property type="match status" value="1"/>
</dbReference>
<dbReference type="InterPro" id="IPR045851">
    <property type="entry name" value="AMP-bd_C_sf"/>
</dbReference>
<feature type="domain" description="Carrier" evidence="7">
    <location>
        <begin position="839"/>
        <end position="913"/>
    </location>
</feature>
<dbReference type="CDD" id="cd19542">
    <property type="entry name" value="CT_NRPS-like"/>
    <property type="match status" value="3"/>
</dbReference>
<dbReference type="GO" id="GO:0044550">
    <property type="term" value="P:secondary metabolite biosynthetic process"/>
    <property type="evidence" value="ECO:0007669"/>
    <property type="project" value="TreeGrafter"/>
</dbReference>
<dbReference type="Gene3D" id="3.30.300.30">
    <property type="match status" value="5"/>
</dbReference>